<evidence type="ECO:0000313" key="4">
    <source>
        <dbReference type="EMBL" id="JAI47399.1"/>
    </source>
</evidence>
<dbReference type="PANTHER" id="PTHR28582">
    <property type="entry name" value="TRNA-SPLICING ENDONUCLEASE SUBUNIT SEN15"/>
    <property type="match status" value="1"/>
</dbReference>
<dbReference type="PANTHER" id="PTHR28582:SF1">
    <property type="entry name" value="TRNA-SPLICING ENDONUCLEASE SUBUNIT SEN15"/>
    <property type="match status" value="1"/>
</dbReference>
<dbReference type="GO" id="GO:0005634">
    <property type="term" value="C:nucleus"/>
    <property type="evidence" value="ECO:0007669"/>
    <property type="project" value="UniProtKB-ARBA"/>
</dbReference>
<gene>
    <name evidence="4" type="ORF">c4_g1_i4</name>
</gene>
<protein>
    <recommendedName>
        <fullName evidence="3">tRNA-splicing endonuclease subunit Sen15 domain-containing protein</fullName>
    </recommendedName>
</protein>
<dbReference type="GO" id="GO:0006388">
    <property type="term" value="P:tRNA splicing, via endonucleolytic cleavage and ligation"/>
    <property type="evidence" value="ECO:0007669"/>
    <property type="project" value="InterPro"/>
</dbReference>
<proteinExistence type="inferred from homology"/>
<dbReference type="InterPro" id="IPR011856">
    <property type="entry name" value="tRNA_endonuc-like_dom_sf"/>
</dbReference>
<feature type="domain" description="tRNA-splicing endonuclease subunit Sen15" evidence="3">
    <location>
        <begin position="27"/>
        <end position="113"/>
    </location>
</feature>
<dbReference type="InterPro" id="IPR018593">
    <property type="entry name" value="tRNA-endonuc_su_Sen15"/>
</dbReference>
<dbReference type="Gene3D" id="3.40.1350.10">
    <property type="match status" value="1"/>
</dbReference>
<reference evidence="4" key="1">
    <citation type="submission" date="2015-06" db="EMBL/GenBank/DDBJ databases">
        <authorList>
            <person name="Hoefler B.C."/>
            <person name="Straight P.D."/>
        </authorList>
    </citation>
    <scope>NUCLEOTIDE SEQUENCE</scope>
</reference>
<evidence type="ECO:0000256" key="2">
    <source>
        <dbReference type="ARBA" id="ARBA00022694"/>
    </source>
</evidence>
<dbReference type="EMBL" id="GDHF01004915">
    <property type="protein sequence ID" value="JAI47399.1"/>
    <property type="molecule type" value="Transcribed_RNA"/>
</dbReference>
<accession>A0A0K8W8P2</accession>
<sequence length="120" mass="13444">MNFVGTLRDFQVLGSKDQVKCALGARVFLDLQCDRRITNLEKCYNSDLNLVYLQGQRDDAFVAFIPVLSSQPLNLLDIENIQKCLTKCTCFTLAVCDTSSNILYYQMSSGVIKKPSCCAK</sequence>
<comment type="similarity">
    <text evidence="1">Belongs to the SEN15 family.</text>
</comment>
<name>A0A0K8W8P2_BACLA</name>
<dbReference type="Pfam" id="PF09631">
    <property type="entry name" value="Sen15"/>
    <property type="match status" value="1"/>
</dbReference>
<evidence type="ECO:0000256" key="1">
    <source>
        <dbReference type="ARBA" id="ARBA00006091"/>
    </source>
</evidence>
<dbReference type="SUPFAM" id="SSF53032">
    <property type="entry name" value="tRNA-intron endonuclease catalytic domain-like"/>
    <property type="match status" value="1"/>
</dbReference>
<evidence type="ECO:0000259" key="3">
    <source>
        <dbReference type="Pfam" id="PF09631"/>
    </source>
</evidence>
<keyword evidence="2" id="KW-0819">tRNA processing</keyword>
<dbReference type="InterPro" id="IPR036167">
    <property type="entry name" value="tRNA_intron_Endo_cat-like_sf"/>
</dbReference>
<dbReference type="AlphaFoldDB" id="A0A0K8W8P2"/>
<organism evidence="4">
    <name type="scientific">Bactrocera latifrons</name>
    <name type="common">Malaysian fruit fly</name>
    <name type="synonym">Chaetodacus latifrons</name>
    <dbReference type="NCBI Taxonomy" id="174628"/>
    <lineage>
        <taxon>Eukaryota</taxon>
        <taxon>Metazoa</taxon>
        <taxon>Ecdysozoa</taxon>
        <taxon>Arthropoda</taxon>
        <taxon>Hexapoda</taxon>
        <taxon>Insecta</taxon>
        <taxon>Pterygota</taxon>
        <taxon>Neoptera</taxon>
        <taxon>Endopterygota</taxon>
        <taxon>Diptera</taxon>
        <taxon>Brachycera</taxon>
        <taxon>Muscomorpha</taxon>
        <taxon>Tephritoidea</taxon>
        <taxon>Tephritidae</taxon>
        <taxon>Bactrocera</taxon>
        <taxon>Bactrocera</taxon>
    </lineage>
</organism>
<dbReference type="GO" id="GO:0003676">
    <property type="term" value="F:nucleic acid binding"/>
    <property type="evidence" value="ECO:0007669"/>
    <property type="project" value="InterPro"/>
</dbReference>
<dbReference type="OrthoDB" id="10002170at2759"/>